<dbReference type="HOGENOM" id="CLU_155702_0_0_4"/>
<protein>
    <submittedName>
        <fullName evidence="1">Uncharacterized protein</fullName>
    </submittedName>
</protein>
<accession>E6V4A1</accession>
<name>E6V4A1_VARPE</name>
<evidence type="ECO:0000313" key="2">
    <source>
        <dbReference type="Proteomes" id="UP000008917"/>
    </source>
</evidence>
<reference evidence="2" key="1">
    <citation type="submission" date="2010-12" db="EMBL/GenBank/DDBJ databases">
        <title>Complete sequence of Variovorax paradoxus EPS.</title>
        <authorList>
            <consortium name="US DOE Joint Genome Institute"/>
            <person name="Lucas S."/>
            <person name="Copeland A."/>
            <person name="Lapidus A."/>
            <person name="Cheng J.-F."/>
            <person name="Goodwin L."/>
            <person name="Pitluck S."/>
            <person name="Teshima H."/>
            <person name="Detter J.C."/>
            <person name="Han C."/>
            <person name="Tapia R."/>
            <person name="Land M."/>
            <person name="Hauser L."/>
            <person name="Kyrpides N."/>
            <person name="Ivanova N."/>
            <person name="Ovchinnikova G."/>
            <person name="Orwin P."/>
            <person name="Han J.-I.G."/>
            <person name="Woyke T."/>
        </authorList>
    </citation>
    <scope>NUCLEOTIDE SEQUENCE [LARGE SCALE GENOMIC DNA]</scope>
    <source>
        <strain evidence="2">EPS</strain>
    </source>
</reference>
<dbReference type="EMBL" id="CP002417">
    <property type="protein sequence ID" value="ADU39295.1"/>
    <property type="molecule type" value="Genomic_DNA"/>
</dbReference>
<dbReference type="KEGG" id="vpe:Varpa_5136"/>
<dbReference type="RefSeq" id="WP_013543500.1">
    <property type="nucleotide sequence ID" value="NC_014931.1"/>
</dbReference>
<dbReference type="eggNOG" id="ENOG50317P7">
    <property type="taxonomic scope" value="Bacteria"/>
</dbReference>
<reference evidence="1 2" key="2">
    <citation type="journal article" date="2013" name="Genome Announc.">
        <title>Genome of the Root-Associated Plant Growth-Promoting Bacterium Variovorax paradoxus Strain EPS.</title>
        <authorList>
            <person name="Han J.I."/>
            <person name="Spain J.C."/>
            <person name="Leadbetter J.R."/>
            <person name="Ovchinnikova G."/>
            <person name="Goodwin L.A."/>
            <person name="Han C.S."/>
            <person name="Woyke T."/>
            <person name="Davenport K.W."/>
            <person name="Orwin P.M."/>
        </authorList>
    </citation>
    <scope>NUCLEOTIDE SEQUENCE [LARGE SCALE GENOMIC DNA]</scope>
    <source>
        <strain evidence="1 2">EPS</strain>
    </source>
</reference>
<organism evidence="1 2">
    <name type="scientific">Variovorax paradoxus (strain EPS)</name>
    <dbReference type="NCBI Taxonomy" id="595537"/>
    <lineage>
        <taxon>Bacteria</taxon>
        <taxon>Pseudomonadati</taxon>
        <taxon>Pseudomonadota</taxon>
        <taxon>Betaproteobacteria</taxon>
        <taxon>Burkholderiales</taxon>
        <taxon>Comamonadaceae</taxon>
        <taxon>Variovorax</taxon>
    </lineage>
</organism>
<proteinExistence type="predicted"/>
<sequence length="106" mass="12008">MPRNQLIVQLPITASTSLDTLLHVEETLVQAFSQNSFAEVDGHDIGQGRFNIFIYPTGTWGPVLERVYAFLKLRGVLKEALVVKRLKTSEKYVVVWPAQFKGTFEL</sequence>
<dbReference type="AlphaFoldDB" id="E6V4A1"/>
<evidence type="ECO:0000313" key="1">
    <source>
        <dbReference type="EMBL" id="ADU39295.1"/>
    </source>
</evidence>
<dbReference type="Proteomes" id="UP000008917">
    <property type="component" value="Chromosome"/>
</dbReference>
<gene>
    <name evidence="1" type="ordered locus">Varpa_5136</name>
</gene>